<name>A0A2N6T261_9CORY</name>
<dbReference type="RefSeq" id="WP_102211787.1">
    <property type="nucleotide sequence ID" value="NZ_PNHF01000001.1"/>
</dbReference>
<comment type="caution">
    <text evidence="1">The sequence shown here is derived from an EMBL/GenBank/DDBJ whole genome shotgun (WGS) entry which is preliminary data.</text>
</comment>
<proteinExistence type="predicted"/>
<evidence type="ECO:0000313" key="2">
    <source>
        <dbReference type="Proteomes" id="UP000235363"/>
    </source>
</evidence>
<dbReference type="EMBL" id="PNHF01000001">
    <property type="protein sequence ID" value="PMC63428.1"/>
    <property type="molecule type" value="Genomic_DNA"/>
</dbReference>
<organism evidence="1 2">
    <name type="scientific">Corynebacterium xerosis</name>
    <dbReference type="NCBI Taxonomy" id="1725"/>
    <lineage>
        <taxon>Bacteria</taxon>
        <taxon>Bacillati</taxon>
        <taxon>Actinomycetota</taxon>
        <taxon>Actinomycetes</taxon>
        <taxon>Mycobacteriales</taxon>
        <taxon>Corynebacteriaceae</taxon>
        <taxon>Corynebacterium</taxon>
    </lineage>
</organism>
<evidence type="ECO:0000313" key="1">
    <source>
        <dbReference type="EMBL" id="PMC63428.1"/>
    </source>
</evidence>
<dbReference type="AlphaFoldDB" id="A0A2N6T261"/>
<reference evidence="1 2" key="1">
    <citation type="submission" date="2017-09" db="EMBL/GenBank/DDBJ databases">
        <title>Bacterial strain isolated from the female urinary microbiota.</title>
        <authorList>
            <person name="Thomas-White K."/>
            <person name="Kumar N."/>
            <person name="Forster S."/>
            <person name="Putonti C."/>
            <person name="Lawley T."/>
            <person name="Wolfe A.J."/>
        </authorList>
    </citation>
    <scope>NUCLEOTIDE SEQUENCE [LARGE SCALE GENOMIC DNA]</scope>
    <source>
        <strain evidence="1 2">UMB0908</strain>
    </source>
</reference>
<protein>
    <recommendedName>
        <fullName evidence="3">HK97 gp10 family phage protein</fullName>
    </recommendedName>
</protein>
<dbReference type="Proteomes" id="UP000235363">
    <property type="component" value="Unassembled WGS sequence"/>
</dbReference>
<sequence>MASRNELRIDQGALRSVLTGPQSEAVKLIRKAQRQTINSAKMKSPVDTGALRNSHRAGQITVSGSKVTAEVTAVQDYALAVHEGRAAMIIRPKRAKVLSWVGPNGRVFARSVRSPARRGRPWLLNGMKDAAGALGFEVTGGA</sequence>
<evidence type="ECO:0008006" key="3">
    <source>
        <dbReference type="Google" id="ProtNLM"/>
    </source>
</evidence>
<gene>
    <name evidence="1" type="ORF">CJ204_00995</name>
</gene>
<accession>A0A2N6T261</accession>